<reference evidence="2" key="1">
    <citation type="submission" date="2023-04" db="EMBL/GenBank/DDBJ databases">
        <authorList>
            <person name="Vijverberg K."/>
            <person name="Xiong W."/>
            <person name="Schranz E."/>
        </authorList>
    </citation>
    <scope>NUCLEOTIDE SEQUENCE</scope>
</reference>
<protein>
    <recommendedName>
        <fullName evidence="1">Reverse transcriptase Ty1/copia-type domain-containing protein</fullName>
    </recommendedName>
</protein>
<name>A0AA35VQW5_LACSI</name>
<feature type="domain" description="Reverse transcriptase Ty1/copia-type" evidence="1">
    <location>
        <begin position="21"/>
        <end position="102"/>
    </location>
</feature>
<dbReference type="InterPro" id="IPR013103">
    <property type="entry name" value="RVT_2"/>
</dbReference>
<organism evidence="2 3">
    <name type="scientific">Lactuca saligna</name>
    <name type="common">Willowleaf lettuce</name>
    <dbReference type="NCBI Taxonomy" id="75948"/>
    <lineage>
        <taxon>Eukaryota</taxon>
        <taxon>Viridiplantae</taxon>
        <taxon>Streptophyta</taxon>
        <taxon>Embryophyta</taxon>
        <taxon>Tracheophyta</taxon>
        <taxon>Spermatophyta</taxon>
        <taxon>Magnoliopsida</taxon>
        <taxon>eudicotyledons</taxon>
        <taxon>Gunneridae</taxon>
        <taxon>Pentapetalae</taxon>
        <taxon>asterids</taxon>
        <taxon>campanulids</taxon>
        <taxon>Asterales</taxon>
        <taxon>Asteraceae</taxon>
        <taxon>Cichorioideae</taxon>
        <taxon>Cichorieae</taxon>
        <taxon>Lactucinae</taxon>
        <taxon>Lactuca</taxon>
    </lineage>
</organism>
<dbReference type="EMBL" id="OX465086">
    <property type="protein sequence ID" value="CAI9265827.1"/>
    <property type="molecule type" value="Genomic_DNA"/>
</dbReference>
<keyword evidence="3" id="KW-1185">Reference proteome</keyword>
<dbReference type="Pfam" id="PF07727">
    <property type="entry name" value="RVT_2"/>
    <property type="match status" value="1"/>
</dbReference>
<sequence>MKCVPELGVTTDLLDDNLEGDIWKTQLKSALTRIEFRRLKVDHGCCLTNFSSSYIILVLNVDVMLNVSFDTQKIIKLKIRLTKKFKIKNQWVAKMKKVLSIMNSTDESTKNLERVSAKVWLCWEFEVL</sequence>
<dbReference type="AlphaFoldDB" id="A0AA35VQW5"/>
<evidence type="ECO:0000259" key="1">
    <source>
        <dbReference type="Pfam" id="PF07727"/>
    </source>
</evidence>
<proteinExistence type="predicted"/>
<gene>
    <name evidence="2" type="ORF">LSALG_LOCUS6411</name>
</gene>
<evidence type="ECO:0000313" key="2">
    <source>
        <dbReference type="EMBL" id="CAI9265827.1"/>
    </source>
</evidence>
<dbReference type="Proteomes" id="UP001177003">
    <property type="component" value="Chromosome 0"/>
</dbReference>
<accession>A0AA35VQW5</accession>
<evidence type="ECO:0000313" key="3">
    <source>
        <dbReference type="Proteomes" id="UP001177003"/>
    </source>
</evidence>